<protein>
    <recommendedName>
        <fullName evidence="4">DUF5316 domain-containing protein</fullName>
    </recommendedName>
</protein>
<accession>A0ABU8FFD0</accession>
<dbReference type="Proteomes" id="UP001372526">
    <property type="component" value="Unassembled WGS sequence"/>
</dbReference>
<evidence type="ECO:0000313" key="3">
    <source>
        <dbReference type="Proteomes" id="UP001372526"/>
    </source>
</evidence>
<organism evidence="2 3">
    <name type="scientific">Bacillus bruguierae</name>
    <dbReference type="NCBI Taxonomy" id="3127667"/>
    <lineage>
        <taxon>Bacteria</taxon>
        <taxon>Bacillati</taxon>
        <taxon>Bacillota</taxon>
        <taxon>Bacilli</taxon>
        <taxon>Bacillales</taxon>
        <taxon>Bacillaceae</taxon>
        <taxon>Bacillus</taxon>
    </lineage>
</organism>
<keyword evidence="3" id="KW-1185">Reference proteome</keyword>
<evidence type="ECO:0008006" key="4">
    <source>
        <dbReference type="Google" id="ProtNLM"/>
    </source>
</evidence>
<reference evidence="2 3" key="1">
    <citation type="submission" date="2024-01" db="EMBL/GenBank/DDBJ databases">
        <title>Seven novel Bacillus-like species.</title>
        <authorList>
            <person name="Liu G."/>
        </authorList>
    </citation>
    <scope>NUCLEOTIDE SEQUENCE [LARGE SCALE GENOMIC DNA]</scope>
    <source>
        <strain evidence="2 3">FJAT-51639</strain>
    </source>
</reference>
<keyword evidence="1" id="KW-0472">Membrane</keyword>
<name>A0ABU8FFD0_9BACI</name>
<dbReference type="PROSITE" id="PS51257">
    <property type="entry name" value="PROKAR_LIPOPROTEIN"/>
    <property type="match status" value="1"/>
</dbReference>
<dbReference type="RefSeq" id="WP_336472090.1">
    <property type="nucleotide sequence ID" value="NZ_JBAWSX010000003.1"/>
</dbReference>
<comment type="caution">
    <text evidence="2">The sequence shown here is derived from an EMBL/GenBank/DDBJ whole genome shotgun (WGS) entry which is preliminary data.</text>
</comment>
<dbReference type="EMBL" id="JBAWSX010000003">
    <property type="protein sequence ID" value="MEI4801400.1"/>
    <property type="molecule type" value="Genomic_DNA"/>
</dbReference>
<feature type="transmembrane region" description="Helical" evidence="1">
    <location>
        <begin position="31"/>
        <end position="55"/>
    </location>
</feature>
<proteinExistence type="predicted"/>
<keyword evidence="1" id="KW-1133">Transmembrane helix</keyword>
<feature type="transmembrane region" description="Helical" evidence="1">
    <location>
        <begin position="76"/>
        <end position="95"/>
    </location>
</feature>
<evidence type="ECO:0000313" key="2">
    <source>
        <dbReference type="EMBL" id="MEI4801400.1"/>
    </source>
</evidence>
<evidence type="ECO:0000256" key="1">
    <source>
        <dbReference type="SAM" id="Phobius"/>
    </source>
</evidence>
<sequence length="96" mass="10202">MKKGFVIGIIGLFLVSSIACMKEDAAAIYSLAGWLGVFFLASAVFLCIDGFILGARGTFASAKPTRKESRFQSAKTNAFAAIPNMTAALGVYLWLS</sequence>
<gene>
    <name evidence="2" type="ORF">WAZ07_08690</name>
</gene>
<keyword evidence="1" id="KW-0812">Transmembrane</keyword>